<evidence type="ECO:0000259" key="1">
    <source>
        <dbReference type="Pfam" id="PF13518"/>
    </source>
</evidence>
<dbReference type="EMBL" id="PFAQ01000013">
    <property type="protein sequence ID" value="PIT95210.1"/>
    <property type="molecule type" value="Genomic_DNA"/>
</dbReference>
<proteinExistence type="predicted"/>
<reference evidence="3" key="1">
    <citation type="submission" date="2017-09" db="EMBL/GenBank/DDBJ databases">
        <title>Depth-based differentiation of microbial function through sediment-hosted aquifers and enrichment of novel symbionts in the deep terrestrial subsurface.</title>
        <authorList>
            <person name="Probst A.J."/>
            <person name="Ladd B."/>
            <person name="Jarett J.K."/>
            <person name="Geller-Mcgrath D.E."/>
            <person name="Sieber C.M.K."/>
            <person name="Emerson J.B."/>
            <person name="Anantharaman K."/>
            <person name="Thomas B.C."/>
            <person name="Malmstrom R."/>
            <person name="Stieglmeier M."/>
            <person name="Klingl A."/>
            <person name="Woyke T."/>
            <person name="Ryan C.M."/>
            <person name="Banfield J.F."/>
        </authorList>
    </citation>
    <scope>NUCLEOTIDE SEQUENCE [LARGE SCALE GENOMIC DNA]</scope>
</reference>
<sequence length="104" mass="12265">MPIYGHMWTKLPNNALEERLRWIMPIINKQMKLKDMASVFPGGQRTLERWVAAYRSGRKSGLIPKSTRPKTQPNETSIRVKEKIIELRKETRLCAKKLNYKLKK</sequence>
<dbReference type="InterPro" id="IPR055247">
    <property type="entry name" value="InsJ-like_HTH"/>
</dbReference>
<accession>A0A2M6WQZ0</accession>
<gene>
    <name evidence="2" type="ORF">COT98_00650</name>
</gene>
<dbReference type="Pfam" id="PF13518">
    <property type="entry name" value="HTH_28"/>
    <property type="match status" value="1"/>
</dbReference>
<feature type="domain" description="Insertion element IS150 protein InsJ-like helix-turn-helix" evidence="1">
    <location>
        <begin position="18"/>
        <end position="70"/>
    </location>
</feature>
<dbReference type="AlphaFoldDB" id="A0A2M6WQZ0"/>
<protein>
    <recommendedName>
        <fullName evidence="1">Insertion element IS150 protein InsJ-like helix-turn-helix domain-containing protein</fullName>
    </recommendedName>
</protein>
<evidence type="ECO:0000313" key="3">
    <source>
        <dbReference type="Proteomes" id="UP000228900"/>
    </source>
</evidence>
<dbReference type="Proteomes" id="UP000228900">
    <property type="component" value="Unassembled WGS sequence"/>
</dbReference>
<organism evidence="2 3">
    <name type="scientific">Candidatus Falkowbacteria bacterium CG10_big_fil_rev_8_21_14_0_10_39_9</name>
    <dbReference type="NCBI Taxonomy" id="1974566"/>
    <lineage>
        <taxon>Bacteria</taxon>
        <taxon>Candidatus Falkowiibacteriota</taxon>
    </lineage>
</organism>
<comment type="caution">
    <text evidence="2">The sequence shown here is derived from an EMBL/GenBank/DDBJ whole genome shotgun (WGS) entry which is preliminary data.</text>
</comment>
<name>A0A2M6WQZ0_9BACT</name>
<evidence type="ECO:0000313" key="2">
    <source>
        <dbReference type="EMBL" id="PIT95210.1"/>
    </source>
</evidence>